<dbReference type="SUPFAM" id="SSF51726">
    <property type="entry name" value="UROD/MetE-like"/>
    <property type="match status" value="1"/>
</dbReference>
<dbReference type="GO" id="GO:0003871">
    <property type="term" value="F:5-methyltetrahydropteroyltriglutamate-homocysteine S-methyltransferase activity"/>
    <property type="evidence" value="ECO:0007669"/>
    <property type="project" value="InterPro"/>
</dbReference>
<dbReference type="CDD" id="cd03310">
    <property type="entry name" value="CIMS_like"/>
    <property type="match status" value="1"/>
</dbReference>
<dbReference type="AlphaFoldDB" id="A0A365GZV8"/>
<comment type="caution">
    <text evidence="3">The sequence shown here is derived from an EMBL/GenBank/DDBJ whole genome shotgun (WGS) entry which is preliminary data.</text>
</comment>
<accession>A0A365GZV8</accession>
<feature type="domain" description="Cobalamin-independent methionine synthase MetE C-terminal/archaeal" evidence="2">
    <location>
        <begin position="139"/>
        <end position="350"/>
    </location>
</feature>
<protein>
    <submittedName>
        <fullName evidence="3">Methionine synthase</fullName>
    </submittedName>
</protein>
<dbReference type="Gene3D" id="3.20.20.210">
    <property type="match status" value="1"/>
</dbReference>
<dbReference type="GO" id="GO:0009086">
    <property type="term" value="P:methionine biosynthetic process"/>
    <property type="evidence" value="ECO:0007669"/>
    <property type="project" value="InterPro"/>
</dbReference>
<feature type="region of interest" description="Disordered" evidence="1">
    <location>
        <begin position="27"/>
        <end position="48"/>
    </location>
</feature>
<name>A0A365GZV8_9ACTN</name>
<dbReference type="GO" id="GO:0008270">
    <property type="term" value="F:zinc ion binding"/>
    <property type="evidence" value="ECO:0007669"/>
    <property type="project" value="InterPro"/>
</dbReference>
<evidence type="ECO:0000259" key="2">
    <source>
        <dbReference type="Pfam" id="PF01717"/>
    </source>
</evidence>
<dbReference type="InterPro" id="IPR038071">
    <property type="entry name" value="UROD/MetE-like_sf"/>
</dbReference>
<organism evidence="3 4">
    <name type="scientific">Actinomadura craniellae</name>
    <dbReference type="NCBI Taxonomy" id="2231787"/>
    <lineage>
        <taxon>Bacteria</taxon>
        <taxon>Bacillati</taxon>
        <taxon>Actinomycetota</taxon>
        <taxon>Actinomycetes</taxon>
        <taxon>Streptosporangiales</taxon>
        <taxon>Thermomonosporaceae</taxon>
        <taxon>Actinomadura</taxon>
    </lineage>
</organism>
<sequence length="357" mass="37473">MGGHFRAEAQAGAIPAGRLPVVTERVSHPWPTGTATGLGSHPGGDPTEAQRVVLGELPELPYLPELPGRGPGADMIGRTAGLLVELPVELQPSGWRFADRPGRDARRTRDHLARDLDTLEELAAGYEGPFKIQVAGPWTLAAAVELRHGDRTLKDPGAVRDLIDSLAEGTARHVAEVRKRVPGAQVLLQVDEPGLPAALAGTVPTASGFARLPAVEAPVAEDGLRRMLAATDAWPLVHCCAPRVPYALLRRAGAKAIAIDLSLVPRREDDEIGETIDAGIGLLLGAVPATDTALPPLAATAAPIRALWRRLGFPAARLAEQVVVTPACGLAGASPGYARAALGRCREVARMLHESPD</sequence>
<reference evidence="3 4" key="1">
    <citation type="submission" date="2018-06" db="EMBL/GenBank/DDBJ databases">
        <title>Actinomadura craniellae sp. nov. isolated from marine sponge Craniella sp.</title>
        <authorList>
            <person name="Li L."/>
            <person name="Xu Q.H."/>
            <person name="Lin H.W."/>
            <person name="Lu Y.H."/>
        </authorList>
    </citation>
    <scope>NUCLEOTIDE SEQUENCE [LARGE SCALE GENOMIC DNA]</scope>
    <source>
        <strain evidence="3 4">LHW63021</strain>
    </source>
</reference>
<dbReference type="Proteomes" id="UP000251891">
    <property type="component" value="Unassembled WGS sequence"/>
</dbReference>
<gene>
    <name evidence="3" type="ORF">DPM19_24740</name>
</gene>
<proteinExistence type="predicted"/>
<dbReference type="OrthoDB" id="5242426at2"/>
<dbReference type="Pfam" id="PF01717">
    <property type="entry name" value="Meth_synt_2"/>
    <property type="match status" value="1"/>
</dbReference>
<keyword evidence="4" id="KW-1185">Reference proteome</keyword>
<evidence type="ECO:0000256" key="1">
    <source>
        <dbReference type="SAM" id="MobiDB-lite"/>
    </source>
</evidence>
<evidence type="ECO:0000313" key="4">
    <source>
        <dbReference type="Proteomes" id="UP000251891"/>
    </source>
</evidence>
<dbReference type="EMBL" id="QLYX01000013">
    <property type="protein sequence ID" value="RAY12362.1"/>
    <property type="molecule type" value="Genomic_DNA"/>
</dbReference>
<dbReference type="InterPro" id="IPR002629">
    <property type="entry name" value="Met_Synth_C/arc"/>
</dbReference>
<evidence type="ECO:0000313" key="3">
    <source>
        <dbReference type="EMBL" id="RAY12362.1"/>
    </source>
</evidence>